<dbReference type="SFLD" id="SFLDS00003">
    <property type="entry name" value="Haloacid_Dehalogenase"/>
    <property type="match status" value="1"/>
</dbReference>
<dbReference type="NCBIfam" id="TIGR01494">
    <property type="entry name" value="ATPase_P-type"/>
    <property type="match status" value="2"/>
</dbReference>
<comment type="caution">
    <text evidence="10">The sequence shown here is derived from an EMBL/GenBank/DDBJ whole genome shotgun (WGS) entry which is preliminary data.</text>
</comment>
<dbReference type="Pfam" id="PF00690">
    <property type="entry name" value="Cation_ATPase_N"/>
    <property type="match status" value="1"/>
</dbReference>
<proteinExistence type="predicted"/>
<feature type="transmembrane region" description="Helical" evidence="8">
    <location>
        <begin position="45"/>
        <end position="63"/>
    </location>
</feature>
<sequence>MKQQRMQIPPGLTDEQVIESRLRHGTNELQSKEESGLFSAIRQTATEPMFLLLVAAGAVYFMLGEISEGIFMAAAIVLVSAISVYQDSRSRNALQALKKLNQPSARVIRNGRELQIPTADIVPGDLMVVEEGEQVPADARILRAVDLSLNESILTGEAFAVRKNGGDVLYQGTAVTSGMAWCEVTATGNGTELGKIGKSMEQIKVEKSPLQKQIGRFVTKMAVAGAGVFLLVWGINFYHSGNVLDSLLKGLTLAMSILPEEIPVAFTTFMAIGAWRLMQMGIIVKQTQTVETLGSASVICTDKTGTITENRMELAALYAHAGRQVYDAGNWHQASAQEVITVAMWASETQPFDPMETALHKAYGQTAPTDLRPAFHMVHEYPLGGKPPMMTHVFANAAGERIIAAKGAPEAILACCGLREEEAAGVRAQTEALAGKGYRVLGVARSTFEGAAYPAEQQSLPFVFIGLVAFYDPPKHNIGSVFASFDEAGIRTKIITGDNTATTVSIARQAGFKGGERAITGDEIANMQAGELEEAVKEVNIFTRMFPAAKLRIINALKADRQVVAMTGDGVNDGPALKAAHIGIAMGHKGTEIAKKAASLVLTDDDLSKMVDAIAMGRKIYANLKKAIQYIVSIHIPIILTVTLPLLLGWIYPNIFTPVHVIFLELIMGPTCSIVYENEPMEQNTMQQPPRPATVTFLNWRELSTSILQGLMITAGTLCMYQYAVHSGLDEDLTRTLVFVTLMSANVLLTLVNRSFFYSVLHTFRYHNRLLRFVLLVSVLLTAATIYIPPFAAFFQFRQPAVQQLLLATGAGVLSVIWMEAWKWVRRASDRPRK</sequence>
<comment type="subcellular location">
    <subcellularLocation>
        <location evidence="1">Membrane</location>
        <topology evidence="1">Multi-pass membrane protein</topology>
    </subcellularLocation>
</comment>
<dbReference type="GO" id="GO:0016887">
    <property type="term" value="F:ATP hydrolysis activity"/>
    <property type="evidence" value="ECO:0007669"/>
    <property type="project" value="InterPro"/>
</dbReference>
<dbReference type="InterPro" id="IPR023214">
    <property type="entry name" value="HAD_sf"/>
</dbReference>
<dbReference type="Pfam" id="PF00702">
    <property type="entry name" value="Hydrolase"/>
    <property type="match status" value="1"/>
</dbReference>
<accession>A0A3N4PYX0</accession>
<evidence type="ECO:0000256" key="5">
    <source>
        <dbReference type="ARBA" id="ARBA00022967"/>
    </source>
</evidence>
<dbReference type="SMART" id="SM00831">
    <property type="entry name" value="Cation_ATPase_N"/>
    <property type="match status" value="1"/>
</dbReference>
<dbReference type="AlphaFoldDB" id="A0A3N4PYX0"/>
<dbReference type="InterPro" id="IPR059000">
    <property type="entry name" value="ATPase_P-type_domA"/>
</dbReference>
<dbReference type="Gene3D" id="2.70.150.10">
    <property type="entry name" value="Calcium-transporting ATPase, cytoplasmic transduction domain A"/>
    <property type="match status" value="1"/>
</dbReference>
<dbReference type="InterPro" id="IPR001757">
    <property type="entry name" value="P_typ_ATPase"/>
</dbReference>
<dbReference type="Gene3D" id="3.40.1110.10">
    <property type="entry name" value="Calcium-transporting ATPase, cytoplasmic domain N"/>
    <property type="match status" value="1"/>
</dbReference>
<feature type="transmembrane region" description="Helical" evidence="8">
    <location>
        <begin position="69"/>
        <end position="85"/>
    </location>
</feature>
<feature type="transmembrane region" description="Helical" evidence="8">
    <location>
        <begin position="658"/>
        <end position="676"/>
    </location>
</feature>
<dbReference type="PRINTS" id="PR00119">
    <property type="entry name" value="CATATPASE"/>
</dbReference>
<dbReference type="Proteomes" id="UP000278351">
    <property type="component" value="Unassembled WGS sequence"/>
</dbReference>
<dbReference type="Pfam" id="PF00122">
    <property type="entry name" value="E1-E2_ATPase"/>
    <property type="match status" value="1"/>
</dbReference>
<name>A0A3N4PYX0_9BACT</name>
<dbReference type="OrthoDB" id="9770315at2"/>
<dbReference type="PRINTS" id="PR00120">
    <property type="entry name" value="HATPASE"/>
</dbReference>
<dbReference type="InterPro" id="IPR036412">
    <property type="entry name" value="HAD-like_sf"/>
</dbReference>
<keyword evidence="7 8" id="KW-0472">Membrane</keyword>
<evidence type="ECO:0000256" key="6">
    <source>
        <dbReference type="ARBA" id="ARBA00022989"/>
    </source>
</evidence>
<dbReference type="SFLD" id="SFLDF00027">
    <property type="entry name" value="p-type_atpase"/>
    <property type="match status" value="1"/>
</dbReference>
<dbReference type="SUPFAM" id="SSF81665">
    <property type="entry name" value="Calcium ATPase, transmembrane domain M"/>
    <property type="match status" value="1"/>
</dbReference>
<evidence type="ECO:0000313" key="11">
    <source>
        <dbReference type="Proteomes" id="UP000278351"/>
    </source>
</evidence>
<feature type="transmembrane region" description="Helical" evidence="8">
    <location>
        <begin position="801"/>
        <end position="825"/>
    </location>
</feature>
<evidence type="ECO:0000256" key="2">
    <source>
        <dbReference type="ARBA" id="ARBA00022692"/>
    </source>
</evidence>
<feature type="transmembrane region" description="Helical" evidence="8">
    <location>
        <begin position="773"/>
        <end position="795"/>
    </location>
</feature>
<dbReference type="SUPFAM" id="SSF56784">
    <property type="entry name" value="HAD-like"/>
    <property type="match status" value="1"/>
</dbReference>
<keyword evidence="3" id="KW-0547">Nucleotide-binding</keyword>
<keyword evidence="6 8" id="KW-1133">Transmembrane helix</keyword>
<dbReference type="InterPro" id="IPR008250">
    <property type="entry name" value="ATPase_P-typ_transduc_dom_A_sf"/>
</dbReference>
<dbReference type="SUPFAM" id="SSF81660">
    <property type="entry name" value="Metal cation-transporting ATPase, ATP-binding domain N"/>
    <property type="match status" value="1"/>
</dbReference>
<evidence type="ECO:0000259" key="9">
    <source>
        <dbReference type="SMART" id="SM00831"/>
    </source>
</evidence>
<dbReference type="InterPro" id="IPR023298">
    <property type="entry name" value="ATPase_P-typ_TM_dom_sf"/>
</dbReference>
<feature type="transmembrane region" description="Helical" evidence="8">
    <location>
        <begin position="737"/>
        <end position="761"/>
    </location>
</feature>
<dbReference type="PANTHER" id="PTHR42861">
    <property type="entry name" value="CALCIUM-TRANSPORTING ATPASE"/>
    <property type="match status" value="1"/>
</dbReference>
<reference evidence="10 11" key="1">
    <citation type="submission" date="2018-11" db="EMBL/GenBank/DDBJ databases">
        <title>Chitinophaga lutea sp.nov., isolate from arsenic contaminated soil.</title>
        <authorList>
            <person name="Zong Y."/>
        </authorList>
    </citation>
    <scope>NUCLEOTIDE SEQUENCE [LARGE SCALE GENOMIC DNA]</scope>
    <source>
        <strain evidence="10 11">ZY74</strain>
    </source>
</reference>
<feature type="domain" description="Cation-transporting P-type ATPase N-terminal" evidence="9">
    <location>
        <begin position="4"/>
        <end position="65"/>
    </location>
</feature>
<dbReference type="PROSITE" id="PS00154">
    <property type="entry name" value="ATPASE_E1_E2"/>
    <property type="match status" value="1"/>
</dbReference>
<dbReference type="InterPro" id="IPR044492">
    <property type="entry name" value="P_typ_ATPase_HD_dom"/>
</dbReference>
<evidence type="ECO:0000256" key="1">
    <source>
        <dbReference type="ARBA" id="ARBA00004141"/>
    </source>
</evidence>
<dbReference type="InterPro" id="IPR018303">
    <property type="entry name" value="ATPase_P-typ_P_site"/>
</dbReference>
<evidence type="ECO:0000256" key="3">
    <source>
        <dbReference type="ARBA" id="ARBA00022741"/>
    </source>
</evidence>
<dbReference type="InterPro" id="IPR006068">
    <property type="entry name" value="ATPase_P-typ_cation-transptr_C"/>
</dbReference>
<dbReference type="GO" id="GO:0005524">
    <property type="term" value="F:ATP binding"/>
    <property type="evidence" value="ECO:0007669"/>
    <property type="project" value="UniProtKB-KW"/>
</dbReference>
<keyword evidence="2 8" id="KW-0812">Transmembrane</keyword>
<feature type="transmembrane region" description="Helical" evidence="8">
    <location>
        <begin position="251"/>
        <end position="275"/>
    </location>
</feature>
<dbReference type="Gene3D" id="1.20.1110.10">
    <property type="entry name" value="Calcium-transporting ATPase, transmembrane domain"/>
    <property type="match status" value="1"/>
</dbReference>
<dbReference type="EMBL" id="RPDH01000001">
    <property type="protein sequence ID" value="RPE13086.1"/>
    <property type="molecule type" value="Genomic_DNA"/>
</dbReference>
<evidence type="ECO:0000256" key="8">
    <source>
        <dbReference type="SAM" id="Phobius"/>
    </source>
</evidence>
<dbReference type="InterPro" id="IPR004014">
    <property type="entry name" value="ATPase_P-typ_cation-transptr_N"/>
</dbReference>
<gene>
    <name evidence="10" type="ORF">EGT74_06005</name>
</gene>
<dbReference type="SFLD" id="SFLDG00002">
    <property type="entry name" value="C1.7:_P-type_atpase_like"/>
    <property type="match status" value="1"/>
</dbReference>
<keyword evidence="5" id="KW-1278">Translocase</keyword>
<protein>
    <submittedName>
        <fullName evidence="10">Cation-translocating P-type ATPase</fullName>
    </submittedName>
</protein>
<feature type="transmembrane region" description="Helical" evidence="8">
    <location>
        <begin position="627"/>
        <end position="652"/>
    </location>
</feature>
<evidence type="ECO:0000256" key="4">
    <source>
        <dbReference type="ARBA" id="ARBA00022840"/>
    </source>
</evidence>
<evidence type="ECO:0000256" key="7">
    <source>
        <dbReference type="ARBA" id="ARBA00023136"/>
    </source>
</evidence>
<dbReference type="InterPro" id="IPR023299">
    <property type="entry name" value="ATPase_P-typ_cyto_dom_N"/>
</dbReference>
<keyword evidence="11" id="KW-1185">Reference proteome</keyword>
<feature type="transmembrane region" description="Helical" evidence="8">
    <location>
        <begin position="217"/>
        <end position="239"/>
    </location>
</feature>
<dbReference type="SUPFAM" id="SSF81653">
    <property type="entry name" value="Calcium ATPase, transduction domain A"/>
    <property type="match status" value="1"/>
</dbReference>
<dbReference type="Gene3D" id="3.40.50.1000">
    <property type="entry name" value="HAD superfamily/HAD-like"/>
    <property type="match status" value="1"/>
</dbReference>
<organism evidence="10 11">
    <name type="scientific">Chitinophaga lutea</name>
    <dbReference type="NCBI Taxonomy" id="2488634"/>
    <lineage>
        <taxon>Bacteria</taxon>
        <taxon>Pseudomonadati</taxon>
        <taxon>Bacteroidota</taxon>
        <taxon>Chitinophagia</taxon>
        <taxon>Chitinophagales</taxon>
        <taxon>Chitinophagaceae</taxon>
        <taxon>Chitinophaga</taxon>
    </lineage>
</organism>
<dbReference type="Pfam" id="PF00689">
    <property type="entry name" value="Cation_ATPase_C"/>
    <property type="match status" value="1"/>
</dbReference>
<keyword evidence="4" id="KW-0067">ATP-binding</keyword>
<feature type="transmembrane region" description="Helical" evidence="8">
    <location>
        <begin position="707"/>
        <end position="725"/>
    </location>
</feature>
<dbReference type="GO" id="GO:0016020">
    <property type="term" value="C:membrane"/>
    <property type="evidence" value="ECO:0007669"/>
    <property type="project" value="UniProtKB-SubCell"/>
</dbReference>
<evidence type="ECO:0000313" key="10">
    <source>
        <dbReference type="EMBL" id="RPE13086.1"/>
    </source>
</evidence>